<evidence type="ECO:0000313" key="1">
    <source>
        <dbReference type="EMBL" id="BAT73796.1"/>
    </source>
</evidence>
<accession>A0A0S3QZP2</accession>
<organism evidence="1 2">
    <name type="scientific">Vigna angularis var. angularis</name>
    <dbReference type="NCBI Taxonomy" id="157739"/>
    <lineage>
        <taxon>Eukaryota</taxon>
        <taxon>Viridiplantae</taxon>
        <taxon>Streptophyta</taxon>
        <taxon>Embryophyta</taxon>
        <taxon>Tracheophyta</taxon>
        <taxon>Spermatophyta</taxon>
        <taxon>Magnoliopsida</taxon>
        <taxon>eudicotyledons</taxon>
        <taxon>Gunneridae</taxon>
        <taxon>Pentapetalae</taxon>
        <taxon>rosids</taxon>
        <taxon>fabids</taxon>
        <taxon>Fabales</taxon>
        <taxon>Fabaceae</taxon>
        <taxon>Papilionoideae</taxon>
        <taxon>50 kb inversion clade</taxon>
        <taxon>NPAAA clade</taxon>
        <taxon>indigoferoid/millettioid clade</taxon>
        <taxon>Phaseoleae</taxon>
        <taxon>Vigna</taxon>
    </lineage>
</organism>
<evidence type="ECO:0000313" key="2">
    <source>
        <dbReference type="Proteomes" id="UP000291084"/>
    </source>
</evidence>
<name>A0A0S3QZP2_PHAAN</name>
<keyword evidence="2" id="KW-1185">Reference proteome</keyword>
<gene>
    <name evidence="1" type="primary">Vigan.01G133200</name>
    <name evidence="1" type="ORF">VIGAN_01133200</name>
</gene>
<protein>
    <submittedName>
        <fullName evidence="1">Uncharacterized protein</fullName>
    </submittedName>
</protein>
<dbReference type="AlphaFoldDB" id="A0A0S3QZP2"/>
<sequence>WEVRSRRIVEIKSNLASFSIHILIEYHGLRHVNMQSYTDAETTIKYTGSKQRYSKHIADGINYNYNATEH</sequence>
<proteinExistence type="predicted"/>
<dbReference type="EMBL" id="AP015034">
    <property type="protein sequence ID" value="BAT73796.1"/>
    <property type="molecule type" value="Genomic_DNA"/>
</dbReference>
<dbReference type="Proteomes" id="UP000291084">
    <property type="component" value="Chromosome 1"/>
</dbReference>
<reference evidence="1 2" key="1">
    <citation type="journal article" date="2015" name="Sci. Rep.">
        <title>The power of single molecule real-time sequencing technology in the de novo assembly of a eukaryotic genome.</title>
        <authorList>
            <person name="Sakai H."/>
            <person name="Naito K."/>
            <person name="Ogiso-Tanaka E."/>
            <person name="Takahashi Y."/>
            <person name="Iseki K."/>
            <person name="Muto C."/>
            <person name="Satou K."/>
            <person name="Teruya K."/>
            <person name="Shiroma A."/>
            <person name="Shimoji M."/>
            <person name="Hirano T."/>
            <person name="Itoh T."/>
            <person name="Kaga A."/>
            <person name="Tomooka N."/>
        </authorList>
    </citation>
    <scope>NUCLEOTIDE SEQUENCE [LARGE SCALE GENOMIC DNA]</scope>
    <source>
        <strain evidence="2">cv. Shumari</strain>
    </source>
</reference>
<feature type="non-terminal residue" evidence="1">
    <location>
        <position position="1"/>
    </location>
</feature>